<dbReference type="Pfam" id="PF00501">
    <property type="entry name" value="AMP-binding"/>
    <property type="match status" value="1"/>
</dbReference>
<gene>
    <name evidence="7" type="ORF">CANCADRAFT_124301</name>
</gene>
<keyword evidence="3" id="KW-0547">Nucleotide-binding</keyword>
<dbReference type="PANTHER" id="PTHR43272">
    <property type="entry name" value="LONG-CHAIN-FATTY-ACID--COA LIGASE"/>
    <property type="match status" value="1"/>
</dbReference>
<accession>A0A1E4T9T3</accession>
<dbReference type="SUPFAM" id="SSF56801">
    <property type="entry name" value="Acetyl-CoA synthetase-like"/>
    <property type="match status" value="1"/>
</dbReference>
<dbReference type="OrthoDB" id="1700726at2759"/>
<dbReference type="GO" id="GO:0005783">
    <property type="term" value="C:endoplasmic reticulum"/>
    <property type="evidence" value="ECO:0007669"/>
    <property type="project" value="TreeGrafter"/>
</dbReference>
<evidence type="ECO:0000259" key="6">
    <source>
        <dbReference type="Pfam" id="PF00501"/>
    </source>
</evidence>
<evidence type="ECO:0000256" key="4">
    <source>
        <dbReference type="ARBA" id="ARBA00022840"/>
    </source>
</evidence>
<dbReference type="InterPro" id="IPR042099">
    <property type="entry name" value="ANL_N_sf"/>
</dbReference>
<comment type="catalytic activity">
    <reaction evidence="5">
        <text>a long-chain fatty acid + ATP + CoA = a long-chain fatty acyl-CoA + AMP + diphosphate</text>
        <dbReference type="Rhea" id="RHEA:15421"/>
        <dbReference type="ChEBI" id="CHEBI:30616"/>
        <dbReference type="ChEBI" id="CHEBI:33019"/>
        <dbReference type="ChEBI" id="CHEBI:57287"/>
        <dbReference type="ChEBI" id="CHEBI:57560"/>
        <dbReference type="ChEBI" id="CHEBI:83139"/>
        <dbReference type="ChEBI" id="CHEBI:456215"/>
        <dbReference type="EC" id="6.2.1.3"/>
    </reaction>
</comment>
<protein>
    <recommendedName>
        <fullName evidence="6">AMP-dependent synthetase/ligase domain-containing protein</fullName>
    </recommendedName>
</protein>
<dbReference type="InterPro" id="IPR000873">
    <property type="entry name" value="AMP-dep_synth/lig_dom"/>
</dbReference>
<dbReference type="GO" id="GO:0005811">
    <property type="term" value="C:lipid droplet"/>
    <property type="evidence" value="ECO:0007669"/>
    <property type="project" value="TreeGrafter"/>
</dbReference>
<keyword evidence="2" id="KW-0436">Ligase</keyword>
<keyword evidence="8" id="KW-1185">Reference proteome</keyword>
<name>A0A1E4T9T3_9ASCO</name>
<dbReference type="AlphaFoldDB" id="A0A1E4T9T3"/>
<dbReference type="EMBL" id="KV453843">
    <property type="protein sequence ID" value="ODV88537.1"/>
    <property type="molecule type" value="Genomic_DNA"/>
</dbReference>
<evidence type="ECO:0000256" key="1">
    <source>
        <dbReference type="ARBA" id="ARBA00006432"/>
    </source>
</evidence>
<dbReference type="Proteomes" id="UP000095023">
    <property type="component" value="Unassembled WGS sequence"/>
</dbReference>
<dbReference type="GO" id="GO:0035336">
    <property type="term" value="P:long-chain fatty-acyl-CoA metabolic process"/>
    <property type="evidence" value="ECO:0007669"/>
    <property type="project" value="TreeGrafter"/>
</dbReference>
<keyword evidence="4" id="KW-0067">ATP-binding</keyword>
<organism evidence="7 8">
    <name type="scientific">Tortispora caseinolytica NRRL Y-17796</name>
    <dbReference type="NCBI Taxonomy" id="767744"/>
    <lineage>
        <taxon>Eukaryota</taxon>
        <taxon>Fungi</taxon>
        <taxon>Dikarya</taxon>
        <taxon>Ascomycota</taxon>
        <taxon>Saccharomycotina</taxon>
        <taxon>Trigonopsidomycetes</taxon>
        <taxon>Trigonopsidales</taxon>
        <taxon>Trigonopsidaceae</taxon>
        <taxon>Tortispora</taxon>
    </lineage>
</organism>
<evidence type="ECO:0000256" key="5">
    <source>
        <dbReference type="ARBA" id="ARBA00036813"/>
    </source>
</evidence>
<dbReference type="PROSITE" id="PS00455">
    <property type="entry name" value="AMP_BINDING"/>
    <property type="match status" value="1"/>
</dbReference>
<feature type="domain" description="AMP-dependent synthetase/ligase" evidence="6">
    <location>
        <begin position="106"/>
        <end position="526"/>
    </location>
</feature>
<dbReference type="InterPro" id="IPR020845">
    <property type="entry name" value="AMP-binding_CS"/>
</dbReference>
<evidence type="ECO:0000313" key="8">
    <source>
        <dbReference type="Proteomes" id="UP000095023"/>
    </source>
</evidence>
<reference evidence="8" key="1">
    <citation type="submission" date="2016-02" db="EMBL/GenBank/DDBJ databases">
        <title>Comparative genomics of biotechnologically important yeasts.</title>
        <authorList>
            <consortium name="DOE Joint Genome Institute"/>
            <person name="Riley R."/>
            <person name="Haridas S."/>
            <person name="Wolfe K.H."/>
            <person name="Lopes M.R."/>
            <person name="Hittinger C.T."/>
            <person name="Goker M."/>
            <person name="Salamov A."/>
            <person name="Wisecaver J."/>
            <person name="Long T.M."/>
            <person name="Aerts A.L."/>
            <person name="Barry K."/>
            <person name="Choi C."/>
            <person name="Clum A."/>
            <person name="Coughlan A.Y."/>
            <person name="Deshpande S."/>
            <person name="Douglass A.P."/>
            <person name="Hanson S.J."/>
            <person name="Klenk H.-P."/>
            <person name="Labutti K."/>
            <person name="Lapidus A."/>
            <person name="Lindquist E."/>
            <person name="Lipzen A."/>
            <person name="Meier-Kolthoff J.P."/>
            <person name="Ohm R.A."/>
            <person name="Otillar R.P."/>
            <person name="Pangilinan J."/>
            <person name="Peng Y."/>
            <person name="Rokas A."/>
            <person name="Rosa C.A."/>
            <person name="Scheuner C."/>
            <person name="Sibirny A.A."/>
            <person name="Slot J.C."/>
            <person name="Stielow J.B."/>
            <person name="Sun H."/>
            <person name="Kurtzman C.P."/>
            <person name="Blackwell M."/>
            <person name="Jeffries T.W."/>
            <person name="Grigoriev I.V."/>
        </authorList>
    </citation>
    <scope>NUCLEOTIDE SEQUENCE [LARGE SCALE GENOMIC DNA]</scope>
    <source>
        <strain evidence="8">NRRL Y-17796</strain>
    </source>
</reference>
<evidence type="ECO:0000313" key="7">
    <source>
        <dbReference type="EMBL" id="ODV88537.1"/>
    </source>
</evidence>
<dbReference type="GO" id="GO:0005886">
    <property type="term" value="C:plasma membrane"/>
    <property type="evidence" value="ECO:0007669"/>
    <property type="project" value="TreeGrafter"/>
</dbReference>
<comment type="similarity">
    <text evidence="1">Belongs to the ATP-dependent AMP-binding enzyme family.</text>
</comment>
<dbReference type="Gene3D" id="3.40.50.12780">
    <property type="entry name" value="N-terminal domain of ligase-like"/>
    <property type="match status" value="1"/>
</dbReference>
<dbReference type="GO" id="GO:0004467">
    <property type="term" value="F:long-chain fatty acid-CoA ligase activity"/>
    <property type="evidence" value="ECO:0007669"/>
    <property type="project" value="UniProtKB-EC"/>
</dbReference>
<sequence>MAPHKKYSRNIVYDKPPFSVIVSEPKEGETGIFRSPSSKDALMTSPDPSITTVYNILEYGARKYPSRPCLGSRVLKTVIKESKKVPKMIDGERVMVDKEWEYFELSPYKYITYTEAHNIVKATGSGLRELGIQPNGKERLHMFAATSQYWLTTALGAMSQNIPIVTAYDTLGEDGLIHSIKDTETRAIFTDATLLKSLVNPVKECHLIRYIFYRNDHPADAPANIDNEIIATLKGIRGDIQIMPINDLIKLGQLHPHDTIQADPSDLACIMYTSGSTGKPKGVVLKNSNVVAGVAGADGTVNRFRYFLSPEDRIITYLPLAHILEFVVELSGLVWGTSLGYGTVRTLSDLNVRNCLGDIRECQPTVMVGVGAVWETIRKGIINNLEKQSALVRKLFWSGYKLKQIMSNYGIPGQGVIDSVIFKKVKVATGGKLRVLFAGGSAVSTHTQEFLSLTVAPMIIGYGLTETCAMCCIMPPSELCLGTVGGPVTCIEMKLIDIPEADYYTKSNPPQGEIVVRGPPVTSEYFKNEEETNAVFKDGWFYTGDVGELTPTGHVKIIDRRKNLIKTLNGEYVALEKLESIYRSNPYVANVCVYADSTRLKPIAIVLPNEPKLVELAKSLGIEGDHLQSLVHDELLVKKVSSSLIETGKQGGLKGIELINTAVLTDKEWTPQNGFVTPAQKLQRRAILEDNRAAVTEAYNRTEGNA</sequence>
<dbReference type="PANTHER" id="PTHR43272:SF83">
    <property type="entry name" value="ACYL-COA SYNTHETASE LONG-CHAIN, ISOFORM J"/>
    <property type="match status" value="1"/>
</dbReference>
<proteinExistence type="inferred from homology"/>
<evidence type="ECO:0000256" key="3">
    <source>
        <dbReference type="ARBA" id="ARBA00022741"/>
    </source>
</evidence>
<dbReference type="GO" id="GO:0005524">
    <property type="term" value="F:ATP binding"/>
    <property type="evidence" value="ECO:0007669"/>
    <property type="project" value="UniProtKB-KW"/>
</dbReference>
<evidence type="ECO:0000256" key="2">
    <source>
        <dbReference type="ARBA" id="ARBA00022598"/>
    </source>
</evidence>